<dbReference type="EMBL" id="JARWAN010000045">
    <property type="protein sequence ID" value="MDR5900443.1"/>
    <property type="molecule type" value="Genomic_DNA"/>
</dbReference>
<proteinExistence type="predicted"/>
<organism evidence="2 3">
    <name type="scientific">Vreelandella vilamensis</name>
    <dbReference type="NCBI Taxonomy" id="531309"/>
    <lineage>
        <taxon>Bacteria</taxon>
        <taxon>Pseudomonadati</taxon>
        <taxon>Pseudomonadota</taxon>
        <taxon>Gammaproteobacteria</taxon>
        <taxon>Oceanospirillales</taxon>
        <taxon>Halomonadaceae</taxon>
        <taxon>Vreelandella</taxon>
    </lineage>
</organism>
<feature type="domain" description="DUF4214" evidence="1">
    <location>
        <begin position="245"/>
        <end position="279"/>
    </location>
</feature>
<name>A0ABU1H806_9GAMM</name>
<dbReference type="InterPro" id="IPR011049">
    <property type="entry name" value="Serralysin-like_metalloprot_C"/>
</dbReference>
<evidence type="ECO:0000259" key="1">
    <source>
        <dbReference type="Pfam" id="PF13946"/>
    </source>
</evidence>
<dbReference type="InterPro" id="IPR025282">
    <property type="entry name" value="DUF4214"/>
</dbReference>
<gene>
    <name evidence="2" type="ORF">QC823_15880</name>
</gene>
<protein>
    <submittedName>
        <fullName evidence="2">DUF4214 domain-containing protein</fullName>
    </submittedName>
</protein>
<keyword evidence="3" id="KW-1185">Reference proteome</keyword>
<dbReference type="RefSeq" id="WP_309657318.1">
    <property type="nucleotide sequence ID" value="NZ_JARWAN010000045.1"/>
</dbReference>
<reference evidence="2 3" key="1">
    <citation type="submission" date="2023-04" db="EMBL/GenBank/DDBJ databases">
        <title>A long-awaited taxogenomic arrangement of the family Halomonadaceae.</title>
        <authorList>
            <person name="De La Haba R."/>
            <person name="Chuvochina M."/>
            <person name="Wittouck S."/>
            <person name="Arahal D.R."/>
            <person name="Sanchez-Porro C."/>
            <person name="Hugenholtz P."/>
            <person name="Ventosa A."/>
        </authorList>
    </citation>
    <scope>NUCLEOTIDE SEQUENCE [LARGE SCALE GENOMIC DNA]</scope>
    <source>
        <strain evidence="2 3">DSM 21020</strain>
    </source>
</reference>
<feature type="domain" description="DUF4214" evidence="1">
    <location>
        <begin position="281"/>
        <end position="349"/>
    </location>
</feature>
<evidence type="ECO:0000313" key="2">
    <source>
        <dbReference type="EMBL" id="MDR5900443.1"/>
    </source>
</evidence>
<dbReference type="Gene3D" id="1.10.3130.20">
    <property type="entry name" value="Phycobilisome linker domain"/>
    <property type="match status" value="1"/>
</dbReference>
<dbReference type="InterPro" id="IPR038255">
    <property type="entry name" value="PBS_linker_sf"/>
</dbReference>
<sequence length="365" mass="39865">MPDFIFGSDSNDEISLDNDGGILGFAGDDLLIAEPAPYNARQAFLIGGEGNDSYVSTGSFTTIVDTSGWDAVYLSGHGYDYAGAFINGEDLLLFNEWTGNTIFILDAKGRGRIETFEAEFGPPISAEELEANIYAGGLGDVTYQELAAVTPGFTAELFAAAKEVNTAWADLDWESVWRTVNERGDTSHDTIAEVMNTHLVSQLSPQAVQQWNADGGLETLKTWSLKGVDKFIEESSPSVSKNLAENIALLYEAALDRMPDIGGLNYWIEQAAAGLSTAQIANSFIDSREFQERYDASTDEAFLFQLYANVLDRAPDASGQDYWIDKMNQGMSQAEVLNHFAISEENQTNASWLSGLQETDNGWVV</sequence>
<accession>A0ABU1H806</accession>
<dbReference type="Pfam" id="PF13946">
    <property type="entry name" value="DUF4214"/>
    <property type="match status" value="2"/>
</dbReference>
<dbReference type="SUPFAM" id="SSF51120">
    <property type="entry name" value="beta-Roll"/>
    <property type="match status" value="1"/>
</dbReference>
<dbReference type="Proteomes" id="UP001254564">
    <property type="component" value="Unassembled WGS sequence"/>
</dbReference>
<comment type="caution">
    <text evidence="2">The sequence shown here is derived from an EMBL/GenBank/DDBJ whole genome shotgun (WGS) entry which is preliminary data.</text>
</comment>
<evidence type="ECO:0000313" key="3">
    <source>
        <dbReference type="Proteomes" id="UP001254564"/>
    </source>
</evidence>